<evidence type="ECO:0000313" key="5">
    <source>
        <dbReference type="EMBL" id="KKW68940.1"/>
    </source>
</evidence>
<evidence type="ECO:0000256" key="2">
    <source>
        <dbReference type="PIRSR" id="PIRSR601310-3"/>
    </source>
</evidence>
<evidence type="ECO:0000313" key="6">
    <source>
        <dbReference type="Proteomes" id="UP000050580"/>
    </source>
</evidence>
<protein>
    <submittedName>
        <fullName evidence="5">Histidine triad (HIT) protein</fullName>
    </submittedName>
</protein>
<feature type="short sequence motif" description="Histidine triad motif" evidence="2 3">
    <location>
        <begin position="106"/>
        <end position="110"/>
    </location>
</feature>
<evidence type="ECO:0000256" key="3">
    <source>
        <dbReference type="PROSITE-ProRule" id="PRU00464"/>
    </source>
</evidence>
<dbReference type="STRING" id="1610491.AAV94_03030"/>
<keyword evidence="6" id="KW-1185">Reference proteome</keyword>
<dbReference type="RefSeq" id="WP_046740869.1">
    <property type="nucleotide sequence ID" value="NZ_LBNQ01000012.1"/>
</dbReference>
<dbReference type="SUPFAM" id="SSF54197">
    <property type="entry name" value="HIT-like"/>
    <property type="match status" value="1"/>
</dbReference>
<dbReference type="InterPro" id="IPR011146">
    <property type="entry name" value="HIT-like"/>
</dbReference>
<dbReference type="PRINTS" id="PR00332">
    <property type="entry name" value="HISTRIAD"/>
</dbReference>
<dbReference type="EMBL" id="LBNQ01000012">
    <property type="protein sequence ID" value="KKW68940.1"/>
    <property type="molecule type" value="Genomic_DNA"/>
</dbReference>
<dbReference type="PANTHER" id="PTHR46648:SF1">
    <property type="entry name" value="ADENOSINE 5'-MONOPHOSPHORAMIDASE HNT1"/>
    <property type="match status" value="1"/>
</dbReference>
<dbReference type="Gene3D" id="3.30.428.10">
    <property type="entry name" value="HIT-like"/>
    <property type="match status" value="1"/>
</dbReference>
<dbReference type="Pfam" id="PF01230">
    <property type="entry name" value="HIT"/>
    <property type="match status" value="1"/>
</dbReference>
<organism evidence="5 6">
    <name type="scientific">Lampropedia cohaerens</name>
    <dbReference type="NCBI Taxonomy" id="1610491"/>
    <lineage>
        <taxon>Bacteria</taxon>
        <taxon>Pseudomonadati</taxon>
        <taxon>Pseudomonadota</taxon>
        <taxon>Betaproteobacteria</taxon>
        <taxon>Burkholderiales</taxon>
        <taxon>Comamonadaceae</taxon>
        <taxon>Lampropedia</taxon>
    </lineage>
</organism>
<dbReference type="InterPro" id="IPR039384">
    <property type="entry name" value="HINT"/>
</dbReference>
<dbReference type="InterPro" id="IPR001310">
    <property type="entry name" value="Histidine_triad_HIT"/>
</dbReference>
<dbReference type="InterPro" id="IPR019808">
    <property type="entry name" value="Histidine_triad_CS"/>
</dbReference>
<dbReference type="GO" id="GO:0009117">
    <property type="term" value="P:nucleotide metabolic process"/>
    <property type="evidence" value="ECO:0007669"/>
    <property type="project" value="TreeGrafter"/>
</dbReference>
<evidence type="ECO:0000256" key="1">
    <source>
        <dbReference type="PIRSR" id="PIRSR601310-1"/>
    </source>
</evidence>
<dbReference type="InterPro" id="IPR036265">
    <property type="entry name" value="HIT-like_sf"/>
</dbReference>
<feature type="domain" description="HIT" evidence="4">
    <location>
        <begin position="14"/>
        <end position="121"/>
    </location>
</feature>
<evidence type="ECO:0000259" key="4">
    <source>
        <dbReference type="PROSITE" id="PS51084"/>
    </source>
</evidence>
<dbReference type="CDD" id="cd01277">
    <property type="entry name" value="HINT_subgroup"/>
    <property type="match status" value="1"/>
</dbReference>
<sequence>MPEFIDTSPPGTCIFCKIIAGEAPAAIVHEDELTIAFMDLGQVTPGHVLVATKRHAQDLYALTRAECAAVMQASQHIAQAVRQAFTPSGLTLLQANGRDGGQTVFHFHMHVVPRHADDGVALTWPRKEPGQATLAQYAGQIRAALQEQGAGSRP</sequence>
<reference evidence="5 6" key="1">
    <citation type="submission" date="2015-05" db="EMBL/GenBank/DDBJ databases">
        <title>Draft genome sequence of Lampropedia sp. CT6, isolated from the microbial mat of a hot water spring, located at Manikaran, India.</title>
        <authorList>
            <person name="Tripathi C."/>
            <person name="Rani P."/>
            <person name="Mahato N.K."/>
            <person name="Lal R."/>
        </authorList>
    </citation>
    <scope>NUCLEOTIDE SEQUENCE [LARGE SCALE GENOMIC DNA]</scope>
    <source>
        <strain evidence="5 6">CT6</strain>
    </source>
</reference>
<dbReference type="PANTHER" id="PTHR46648">
    <property type="entry name" value="HIT FAMILY PROTEIN 1"/>
    <property type="match status" value="1"/>
</dbReference>
<name>A0A0U1Q2F0_9BURK</name>
<gene>
    <name evidence="5" type="ORF">AAV94_03030</name>
</gene>
<proteinExistence type="predicted"/>
<feature type="active site" description="Tele-AMP-histidine intermediate" evidence="1">
    <location>
        <position position="108"/>
    </location>
</feature>
<comment type="caution">
    <text evidence="5">The sequence shown here is derived from an EMBL/GenBank/DDBJ whole genome shotgun (WGS) entry which is preliminary data.</text>
</comment>
<dbReference type="GO" id="GO:0003824">
    <property type="term" value="F:catalytic activity"/>
    <property type="evidence" value="ECO:0007669"/>
    <property type="project" value="InterPro"/>
</dbReference>
<accession>A0A0U1Q2F0</accession>
<dbReference type="PROSITE" id="PS51084">
    <property type="entry name" value="HIT_2"/>
    <property type="match status" value="1"/>
</dbReference>
<dbReference type="AlphaFoldDB" id="A0A0U1Q2F0"/>
<dbReference type="PROSITE" id="PS00892">
    <property type="entry name" value="HIT_1"/>
    <property type="match status" value="1"/>
</dbReference>
<dbReference type="PATRIC" id="fig|1610491.3.peg.635"/>
<dbReference type="Proteomes" id="UP000050580">
    <property type="component" value="Unassembled WGS sequence"/>
</dbReference>
<dbReference type="OrthoDB" id="9784774at2"/>